<dbReference type="EC" id="6.3.2.17" evidence="3"/>
<proteinExistence type="inferred from homology"/>
<dbReference type="GeneID" id="62694809"/>
<comment type="catalytic activity">
    <reaction evidence="10">
        <text>(6S)-5,6,7,8-tetrahydrofolyl-(gamma-L-Glu)(n) + L-glutamate + ATP = (6S)-5,6,7,8-tetrahydrofolyl-(gamma-L-Glu)(n+1) + ADP + phosphate + H(+)</text>
        <dbReference type="Rhea" id="RHEA:10580"/>
        <dbReference type="Rhea" id="RHEA-COMP:14738"/>
        <dbReference type="Rhea" id="RHEA-COMP:14740"/>
        <dbReference type="ChEBI" id="CHEBI:15378"/>
        <dbReference type="ChEBI" id="CHEBI:29985"/>
        <dbReference type="ChEBI" id="CHEBI:30616"/>
        <dbReference type="ChEBI" id="CHEBI:43474"/>
        <dbReference type="ChEBI" id="CHEBI:141005"/>
        <dbReference type="ChEBI" id="CHEBI:456216"/>
        <dbReference type="EC" id="6.3.2.17"/>
    </reaction>
</comment>
<evidence type="ECO:0000256" key="6">
    <source>
        <dbReference type="ARBA" id="ARBA00022741"/>
    </source>
</evidence>
<protein>
    <recommendedName>
        <fullName evidence="3">tetrahydrofolate synthase</fullName>
        <ecNumber evidence="3">6.3.2.17</ecNumber>
    </recommendedName>
    <alternativeName>
        <fullName evidence="9">Tetrahydrofolylpolyglutamate synthase</fullName>
    </alternativeName>
</protein>
<dbReference type="PIRSF" id="PIRSF001563">
    <property type="entry name" value="Folylpolyglu_synth"/>
    <property type="match status" value="1"/>
</dbReference>
<dbReference type="SUPFAM" id="SSF53244">
    <property type="entry name" value="MurD-like peptide ligases, peptide-binding domain"/>
    <property type="match status" value="1"/>
</dbReference>
<dbReference type="GO" id="GO:0005524">
    <property type="term" value="F:ATP binding"/>
    <property type="evidence" value="ECO:0007669"/>
    <property type="project" value="UniProtKB-KW"/>
</dbReference>
<dbReference type="InterPro" id="IPR036615">
    <property type="entry name" value="Mur_ligase_C_dom_sf"/>
</dbReference>
<dbReference type="GO" id="GO:0046872">
    <property type="term" value="F:metal ion binding"/>
    <property type="evidence" value="ECO:0007669"/>
    <property type="project" value="UniProtKB-KW"/>
</dbReference>
<dbReference type="Gene3D" id="3.40.1190.10">
    <property type="entry name" value="Mur-like, catalytic domain"/>
    <property type="match status" value="1"/>
</dbReference>
<dbReference type="InterPro" id="IPR004101">
    <property type="entry name" value="Mur_ligase_C"/>
</dbReference>
<evidence type="ECO:0000313" key="15">
    <source>
        <dbReference type="Proteomes" id="UP000289664"/>
    </source>
</evidence>
<dbReference type="AlphaFoldDB" id="A0A494WFV0"/>
<dbReference type="KEGG" id="csci:HDCHBGLK_00579"/>
<dbReference type="SUPFAM" id="SSF53623">
    <property type="entry name" value="MurD-like peptide ligases, catalytic domain"/>
    <property type="match status" value="1"/>
</dbReference>
<keyword evidence="8" id="KW-0460">Magnesium</keyword>
<comment type="cofactor">
    <cofactor evidence="1">
        <name>Mg(2+)</name>
        <dbReference type="ChEBI" id="CHEBI:18420"/>
    </cofactor>
</comment>
<evidence type="ECO:0000259" key="12">
    <source>
        <dbReference type="Pfam" id="PF02875"/>
    </source>
</evidence>
<name>A0A494WFV0_CLOS5</name>
<dbReference type="GO" id="GO:0004326">
    <property type="term" value="F:tetrahydrofolylpolyglutamate synthase activity"/>
    <property type="evidence" value="ECO:0007669"/>
    <property type="project" value="UniProtKB-EC"/>
</dbReference>
<evidence type="ECO:0000259" key="13">
    <source>
        <dbReference type="Pfam" id="PF08245"/>
    </source>
</evidence>
<dbReference type="Proteomes" id="UP000289664">
    <property type="component" value="Chromosome"/>
</dbReference>
<dbReference type="FunFam" id="3.40.1190.10:FF:000011">
    <property type="entry name" value="Folylpolyglutamate synthase/dihydrofolate synthase"/>
    <property type="match status" value="1"/>
</dbReference>
<evidence type="ECO:0000256" key="1">
    <source>
        <dbReference type="ARBA" id="ARBA00001946"/>
    </source>
</evidence>
<keyword evidence="7 11" id="KW-0067">ATP-binding</keyword>
<keyword evidence="4 11" id="KW-0436">Ligase</keyword>
<dbReference type="PANTHER" id="PTHR11136:SF0">
    <property type="entry name" value="DIHYDROFOLATE SYNTHETASE-RELATED"/>
    <property type="match status" value="1"/>
</dbReference>
<dbReference type="EMBL" id="CP036170">
    <property type="protein sequence ID" value="QBF73214.1"/>
    <property type="molecule type" value="Genomic_DNA"/>
</dbReference>
<dbReference type="NCBIfam" id="TIGR01499">
    <property type="entry name" value="folC"/>
    <property type="match status" value="1"/>
</dbReference>
<organism evidence="14 15">
    <name type="scientific">Clostridium scindens (strain ATCC 35704 / DSM 5676 / VPI 13733 / 19)</name>
    <dbReference type="NCBI Taxonomy" id="411468"/>
    <lineage>
        <taxon>Bacteria</taxon>
        <taxon>Bacillati</taxon>
        <taxon>Bacillota</taxon>
        <taxon>Clostridia</taxon>
        <taxon>Lachnospirales</taxon>
        <taxon>Lachnospiraceae</taxon>
    </lineage>
</organism>
<evidence type="ECO:0000256" key="9">
    <source>
        <dbReference type="ARBA" id="ARBA00030592"/>
    </source>
</evidence>
<evidence type="ECO:0000256" key="5">
    <source>
        <dbReference type="ARBA" id="ARBA00022723"/>
    </source>
</evidence>
<evidence type="ECO:0000256" key="11">
    <source>
        <dbReference type="PIRNR" id="PIRNR001563"/>
    </source>
</evidence>
<dbReference type="PANTHER" id="PTHR11136">
    <property type="entry name" value="FOLYLPOLYGLUTAMATE SYNTHASE-RELATED"/>
    <property type="match status" value="1"/>
</dbReference>
<gene>
    <name evidence="14" type="primary">fpgS_1</name>
    <name evidence="14" type="ORF">HDCHBGLK_00579</name>
</gene>
<dbReference type="Pfam" id="PF08245">
    <property type="entry name" value="Mur_ligase_M"/>
    <property type="match status" value="1"/>
</dbReference>
<sequence length="441" mass="49192">MTAVGFTYDEAVAYIEELPKFTKKHTLDHVREFLRRLGNPSSDRKIVHVAGTNGKGSVCAYLQAILMAEGKHTGFFTSPHLVSINERIRMDNIQIDNEAFLEAFNQVQETARKMEEEELGHPSYFEFLLGMGMTAFAGSDVEYIILETGIGGRLDATNYIEHPALAVITSISLDHTDILGDSIEEIAAEKAGIIKPGVPVFFDASNQKACAVIRKTAEKMLAPCREISKNAYEIREVNWKYIAFSRANAYDKGVIYQVPICGCYQVMNAQIALEAAEYLLRDETIHKSRWVDAIGSMHWEGRMERVAPHLVIDGAHNPGAVEAFAESVKALGADEGEGPVIIFSAVSDKKYEQMIEYLCRNMNAKAYIVTEIEDKRRVPAEELERVFKKYTRKKVYRAGSLKEALQKAENERVDDGDIFCLGSLYLAGMVKKLLAGGGYHA</sequence>
<feature type="domain" description="Mur ligase central" evidence="13">
    <location>
        <begin position="49"/>
        <end position="275"/>
    </location>
</feature>
<evidence type="ECO:0000313" key="14">
    <source>
        <dbReference type="EMBL" id="QBF73214.1"/>
    </source>
</evidence>
<dbReference type="Gene3D" id="3.90.190.20">
    <property type="entry name" value="Mur ligase, C-terminal domain"/>
    <property type="match status" value="1"/>
</dbReference>
<evidence type="ECO:0000256" key="3">
    <source>
        <dbReference type="ARBA" id="ARBA00013025"/>
    </source>
</evidence>
<dbReference type="GO" id="GO:0005737">
    <property type="term" value="C:cytoplasm"/>
    <property type="evidence" value="ECO:0007669"/>
    <property type="project" value="TreeGrafter"/>
</dbReference>
<dbReference type="InterPro" id="IPR001645">
    <property type="entry name" value="Folylpolyglutamate_synth"/>
</dbReference>
<feature type="domain" description="Mur ligase C-terminal" evidence="12">
    <location>
        <begin position="301"/>
        <end position="420"/>
    </location>
</feature>
<evidence type="ECO:0000256" key="4">
    <source>
        <dbReference type="ARBA" id="ARBA00022598"/>
    </source>
</evidence>
<dbReference type="GO" id="GO:0008841">
    <property type="term" value="F:dihydrofolate synthase activity"/>
    <property type="evidence" value="ECO:0007669"/>
    <property type="project" value="TreeGrafter"/>
</dbReference>
<dbReference type="InterPro" id="IPR013221">
    <property type="entry name" value="Mur_ligase_cen"/>
</dbReference>
<keyword evidence="6 11" id="KW-0547">Nucleotide-binding</keyword>
<comment type="similarity">
    <text evidence="2 11">Belongs to the folylpolyglutamate synthase family.</text>
</comment>
<reference evidence="14 15" key="1">
    <citation type="journal article" date="2019" name="Appl. Environ. Microbiol.">
        <title>Clostridium scindens ATCC 35704: integration of nutritional requirements, the complete genome sequence, and global transcriptional responses to bile acids.</title>
        <authorList>
            <person name="Devendran S."/>
            <person name="Shrestha R."/>
            <person name="Alves J.M.P."/>
            <person name="Wolf P.G."/>
            <person name="Ly L."/>
            <person name="Hernandez A.G."/>
            <person name="Mendez-Garcia C."/>
            <person name="Inboden A."/>
            <person name="Wiley J."/>
            <person name="Paul O."/>
            <person name="Allen A."/>
            <person name="Springer E."/>
            <person name="Wright C.L."/>
            <person name="Fields C.J."/>
            <person name="Daniel S.L."/>
            <person name="Ridlon J.M."/>
        </authorList>
    </citation>
    <scope>NUCLEOTIDE SEQUENCE [LARGE SCALE GENOMIC DNA]</scope>
    <source>
        <strain evidence="14 15">ATCC 35704</strain>
    </source>
</reference>
<dbReference type="RefSeq" id="WP_009248198.1">
    <property type="nucleotide sequence ID" value="NZ_CP036170.1"/>
</dbReference>
<accession>A0A494WFV0</accession>
<evidence type="ECO:0000256" key="10">
    <source>
        <dbReference type="ARBA" id="ARBA00047493"/>
    </source>
</evidence>
<keyword evidence="5" id="KW-0479">Metal-binding</keyword>
<evidence type="ECO:0000256" key="8">
    <source>
        <dbReference type="ARBA" id="ARBA00022842"/>
    </source>
</evidence>
<dbReference type="Pfam" id="PF02875">
    <property type="entry name" value="Mur_ligase_C"/>
    <property type="match status" value="1"/>
</dbReference>
<evidence type="ECO:0000256" key="2">
    <source>
        <dbReference type="ARBA" id="ARBA00008276"/>
    </source>
</evidence>
<keyword evidence="15" id="KW-1185">Reference proteome</keyword>
<evidence type="ECO:0000256" key="7">
    <source>
        <dbReference type="ARBA" id="ARBA00022840"/>
    </source>
</evidence>
<dbReference type="OrthoDB" id="9809356at2"/>
<dbReference type="InterPro" id="IPR036565">
    <property type="entry name" value="Mur-like_cat_sf"/>
</dbReference>